<comment type="caution">
    <text evidence="3">The sequence shown here is derived from an EMBL/GenBank/DDBJ whole genome shotgun (WGS) entry which is preliminary data.</text>
</comment>
<keyword evidence="1" id="KW-0238">DNA-binding</keyword>
<feature type="domain" description="Cas12f1-like TNB" evidence="2">
    <location>
        <begin position="2"/>
        <end position="45"/>
    </location>
</feature>
<evidence type="ECO:0000313" key="3">
    <source>
        <dbReference type="EMBL" id="KAK4526316.1"/>
    </source>
</evidence>
<gene>
    <name evidence="3" type="ORF">GAYE_SCF22MG4230</name>
</gene>
<proteinExistence type="predicted"/>
<name>A0AAV9IGG2_9RHOD</name>
<dbReference type="Pfam" id="PF07282">
    <property type="entry name" value="Cas12f1-like_TNB"/>
    <property type="match status" value="1"/>
</dbReference>
<dbReference type="InterPro" id="IPR010095">
    <property type="entry name" value="Cas12f1-like_TNB"/>
</dbReference>
<dbReference type="EMBL" id="JANCYU010000038">
    <property type="protein sequence ID" value="KAK4526316.1"/>
    <property type="molecule type" value="Genomic_DNA"/>
</dbReference>
<organism evidence="3 4">
    <name type="scientific">Galdieria yellowstonensis</name>
    <dbReference type="NCBI Taxonomy" id="3028027"/>
    <lineage>
        <taxon>Eukaryota</taxon>
        <taxon>Rhodophyta</taxon>
        <taxon>Bangiophyceae</taxon>
        <taxon>Galdieriales</taxon>
        <taxon>Galdieriaceae</taxon>
        <taxon>Galdieria</taxon>
    </lineage>
</organism>
<reference evidence="3 4" key="1">
    <citation type="submission" date="2022-07" db="EMBL/GenBank/DDBJ databases">
        <title>Genome-wide signatures of adaptation to extreme environments.</title>
        <authorList>
            <person name="Cho C.H."/>
            <person name="Yoon H.S."/>
        </authorList>
    </citation>
    <scope>NUCLEOTIDE SEQUENCE [LARGE SCALE GENOMIC DNA]</scope>
    <source>
        <strain evidence="3 4">108.79 E11</strain>
    </source>
</reference>
<evidence type="ECO:0000256" key="1">
    <source>
        <dbReference type="ARBA" id="ARBA00023125"/>
    </source>
</evidence>
<evidence type="ECO:0000259" key="2">
    <source>
        <dbReference type="Pfam" id="PF07282"/>
    </source>
</evidence>
<protein>
    <recommendedName>
        <fullName evidence="2">Cas12f1-like TNB domain-containing protein</fullName>
    </recommendedName>
</protein>
<sequence>MDEAYTGKTCGMCGEINSKRGGRKIFKCLHCKMRCDRDVNGARNILLRFLSK</sequence>
<keyword evidence="4" id="KW-1185">Reference proteome</keyword>
<dbReference type="GO" id="GO:0003677">
    <property type="term" value="F:DNA binding"/>
    <property type="evidence" value="ECO:0007669"/>
    <property type="project" value="UniProtKB-KW"/>
</dbReference>
<accession>A0AAV9IGG2</accession>
<dbReference type="Proteomes" id="UP001300502">
    <property type="component" value="Unassembled WGS sequence"/>
</dbReference>
<dbReference type="AlphaFoldDB" id="A0AAV9IGG2"/>
<evidence type="ECO:0000313" key="4">
    <source>
        <dbReference type="Proteomes" id="UP001300502"/>
    </source>
</evidence>